<evidence type="ECO:0000256" key="2">
    <source>
        <dbReference type="ARBA" id="ARBA00007067"/>
    </source>
</evidence>
<sequence length="131" mass="14130">MLFSLVINSGPHSLHGGTSYNALQYAQALVRNQHKIHRLFFYGDGVYNLNAQAITPQGEFDLAAAWSTFINENNIDSVVCIAAAARRGVLDESESKRHNKAAPNLLGNSELSGLGQLIEAAATSDRVITFG</sequence>
<dbReference type="PANTHER" id="PTHR34874">
    <property type="entry name" value="PROTEIN YCHN"/>
    <property type="match status" value="1"/>
</dbReference>
<reference evidence="5 6" key="1">
    <citation type="journal article" date="2022" name="IScience">
        <title>An ultrasensitive nanofiber-based assay for enzymatic hydrolysis and deep-sea microbial degradation of cellulose.</title>
        <authorList>
            <person name="Tsudome M."/>
            <person name="Tachioka M."/>
            <person name="Miyazaki M."/>
            <person name="Uchimura K."/>
            <person name="Tsuda M."/>
            <person name="Takaki Y."/>
            <person name="Deguchi S."/>
        </authorList>
    </citation>
    <scope>NUCLEOTIDE SEQUENCE [LARGE SCALE GENOMIC DNA]</scope>
    <source>
        <strain evidence="5 6">GE09</strain>
    </source>
</reference>
<dbReference type="AlphaFoldDB" id="A0AAN1WHD7"/>
<keyword evidence="3" id="KW-0963">Cytoplasm</keyword>
<keyword evidence="6" id="KW-1185">Reference proteome</keyword>
<dbReference type="InterPro" id="IPR017463">
    <property type="entry name" value="Sulphur_relay_TusD/DsrE"/>
</dbReference>
<dbReference type="GO" id="GO:0002143">
    <property type="term" value="P:tRNA wobble position uridine thiolation"/>
    <property type="evidence" value="ECO:0007669"/>
    <property type="project" value="TreeGrafter"/>
</dbReference>
<evidence type="ECO:0000256" key="3">
    <source>
        <dbReference type="ARBA" id="ARBA00022490"/>
    </source>
</evidence>
<dbReference type="RefSeq" id="WP_236987095.1">
    <property type="nucleotide sequence ID" value="NZ_AP023086.1"/>
</dbReference>
<dbReference type="Gene3D" id="3.40.1260.10">
    <property type="entry name" value="DsrEFH-like"/>
    <property type="match status" value="1"/>
</dbReference>
<comment type="similarity">
    <text evidence="2">Belongs to the DsrE/TusD family.</text>
</comment>
<evidence type="ECO:0000313" key="5">
    <source>
        <dbReference type="EMBL" id="BCD97632.1"/>
    </source>
</evidence>
<dbReference type="GO" id="GO:0016783">
    <property type="term" value="F:sulfurtransferase activity"/>
    <property type="evidence" value="ECO:0007669"/>
    <property type="project" value="InterPro"/>
</dbReference>
<dbReference type="InterPro" id="IPR003787">
    <property type="entry name" value="Sulphur_relay_DsrE/F-like"/>
</dbReference>
<dbReference type="Proteomes" id="UP001320119">
    <property type="component" value="Chromosome"/>
</dbReference>
<evidence type="ECO:0000313" key="6">
    <source>
        <dbReference type="Proteomes" id="UP001320119"/>
    </source>
</evidence>
<dbReference type="PANTHER" id="PTHR34874:SF3">
    <property type="entry name" value="SULFURTRANSFERASE TUSD"/>
    <property type="match status" value="1"/>
</dbReference>
<dbReference type="SUPFAM" id="SSF75169">
    <property type="entry name" value="DsrEFH-like"/>
    <property type="match status" value="1"/>
</dbReference>
<dbReference type="KEGG" id="marq:MARGE09_P1833"/>
<evidence type="ECO:0000256" key="1">
    <source>
        <dbReference type="ARBA" id="ARBA00004496"/>
    </source>
</evidence>
<gene>
    <name evidence="5" type="ORF">MARGE09_P1833</name>
</gene>
<evidence type="ECO:0000256" key="4">
    <source>
        <dbReference type="ARBA" id="ARBA00022679"/>
    </source>
</evidence>
<dbReference type="InterPro" id="IPR027396">
    <property type="entry name" value="DsrEFH-like"/>
</dbReference>
<dbReference type="Pfam" id="PF02635">
    <property type="entry name" value="DsrE"/>
    <property type="match status" value="1"/>
</dbReference>
<protein>
    <submittedName>
        <fullName evidence="5">tRNA 2-thiouridine synthesizing protein D</fullName>
    </submittedName>
</protein>
<dbReference type="NCBIfam" id="NF001237">
    <property type="entry name" value="PRK00207.1"/>
    <property type="match status" value="1"/>
</dbReference>
<dbReference type="EMBL" id="AP023086">
    <property type="protein sequence ID" value="BCD97632.1"/>
    <property type="molecule type" value="Genomic_DNA"/>
</dbReference>
<dbReference type="NCBIfam" id="TIGR03012">
    <property type="entry name" value="sulf_tusD_dsrE"/>
    <property type="match status" value="1"/>
</dbReference>
<proteinExistence type="inferred from homology"/>
<accession>A0AAN1WHD7</accession>
<keyword evidence="4" id="KW-0808">Transferase</keyword>
<name>A0AAN1WHD7_9GAMM</name>
<dbReference type="GO" id="GO:1990228">
    <property type="term" value="C:sulfurtransferase complex"/>
    <property type="evidence" value="ECO:0007669"/>
    <property type="project" value="TreeGrafter"/>
</dbReference>
<organism evidence="5 6">
    <name type="scientific">Marinagarivorans cellulosilyticus</name>
    <dbReference type="NCBI Taxonomy" id="2721545"/>
    <lineage>
        <taxon>Bacteria</taxon>
        <taxon>Pseudomonadati</taxon>
        <taxon>Pseudomonadota</taxon>
        <taxon>Gammaproteobacteria</taxon>
        <taxon>Cellvibrionales</taxon>
        <taxon>Cellvibrionaceae</taxon>
        <taxon>Marinagarivorans</taxon>
    </lineage>
</organism>
<dbReference type="GO" id="GO:0097163">
    <property type="term" value="F:sulfur carrier activity"/>
    <property type="evidence" value="ECO:0007669"/>
    <property type="project" value="TreeGrafter"/>
</dbReference>
<comment type="subcellular location">
    <subcellularLocation>
        <location evidence="1">Cytoplasm</location>
    </subcellularLocation>
</comment>